<sequence length="119" mass="13385">MQGIEARKALLRFKERIERVFALPIDLQLCKPLEGGAEVEGAELVDLLDGPGSLLLELVAGEVENLKTLFLVRFIELFQFIVLGCKAAVGCRVDDQQYLALKSRKLDWLSVHCRNFNIV</sequence>
<dbReference type="AntiFam" id="ANF00238">
    <property type="entry name" value="Shadow ORF (opposite gpx1)"/>
</dbReference>
<organism evidence="1">
    <name type="scientific">bioreactor metagenome</name>
    <dbReference type="NCBI Taxonomy" id="1076179"/>
    <lineage>
        <taxon>unclassified sequences</taxon>
        <taxon>metagenomes</taxon>
        <taxon>ecological metagenomes</taxon>
    </lineage>
</organism>
<evidence type="ECO:0000313" key="1">
    <source>
        <dbReference type="EMBL" id="MPM85980.1"/>
    </source>
</evidence>
<comment type="caution">
    <text evidence="1">The sequence shown here is derived from an EMBL/GenBank/DDBJ whole genome shotgun (WGS) entry which is preliminary data.</text>
</comment>
<dbReference type="EMBL" id="VSSQ01034138">
    <property type="protein sequence ID" value="MPM85980.1"/>
    <property type="molecule type" value="Genomic_DNA"/>
</dbReference>
<accession>A0A645D8V9</accession>
<dbReference type="AlphaFoldDB" id="A0A645D8V9"/>
<proteinExistence type="predicted"/>
<gene>
    <name evidence="1" type="ORF">SDC9_133063</name>
</gene>
<reference evidence="1" key="1">
    <citation type="submission" date="2019-08" db="EMBL/GenBank/DDBJ databases">
        <authorList>
            <person name="Kucharzyk K."/>
            <person name="Murdoch R.W."/>
            <person name="Higgins S."/>
            <person name="Loffler F."/>
        </authorList>
    </citation>
    <scope>NUCLEOTIDE SEQUENCE</scope>
</reference>
<protein>
    <submittedName>
        <fullName evidence="1">Uncharacterized protein</fullName>
    </submittedName>
</protein>
<name>A0A645D8V9_9ZZZZ</name>